<accession>A0A2K8UG10</accession>
<dbReference type="AlphaFoldDB" id="A0A2K8UG10"/>
<dbReference type="KEGG" id="tsy:THSYN_28500"/>
<dbReference type="GO" id="GO:0015074">
    <property type="term" value="P:DNA integration"/>
    <property type="evidence" value="ECO:0007669"/>
    <property type="project" value="InterPro"/>
</dbReference>
<dbReference type="InterPro" id="IPR013762">
    <property type="entry name" value="Integrase-like_cat_sf"/>
</dbReference>
<name>A0A2K8UG10_9GAMM</name>
<dbReference type="InterPro" id="IPR011010">
    <property type="entry name" value="DNA_brk_join_enz"/>
</dbReference>
<proteinExistence type="predicted"/>
<protein>
    <submittedName>
        <fullName evidence="2">Uncharacterized protein</fullName>
    </submittedName>
</protein>
<sequence>MSRCVAKLCRLCRDRHKRHAYATHQLAGGLSVERLQRLMGHRSIQTTLRYVHWLSSASEGEGALDLIAQLGVDHG</sequence>
<dbReference type="Proteomes" id="UP000232638">
    <property type="component" value="Chromosome"/>
</dbReference>
<evidence type="ECO:0000313" key="3">
    <source>
        <dbReference type="Proteomes" id="UP000232638"/>
    </source>
</evidence>
<evidence type="ECO:0000256" key="1">
    <source>
        <dbReference type="ARBA" id="ARBA00023172"/>
    </source>
</evidence>
<evidence type="ECO:0000313" key="2">
    <source>
        <dbReference type="EMBL" id="AUB84488.1"/>
    </source>
</evidence>
<dbReference type="Gene3D" id="1.10.443.10">
    <property type="entry name" value="Intergrase catalytic core"/>
    <property type="match status" value="1"/>
</dbReference>
<dbReference type="SUPFAM" id="SSF56349">
    <property type="entry name" value="DNA breaking-rejoining enzymes"/>
    <property type="match status" value="1"/>
</dbReference>
<keyword evidence="1" id="KW-0233">DNA recombination</keyword>
<keyword evidence="3" id="KW-1185">Reference proteome</keyword>
<dbReference type="GO" id="GO:0003677">
    <property type="term" value="F:DNA binding"/>
    <property type="evidence" value="ECO:0007669"/>
    <property type="project" value="InterPro"/>
</dbReference>
<dbReference type="GO" id="GO:0006310">
    <property type="term" value="P:DNA recombination"/>
    <property type="evidence" value="ECO:0007669"/>
    <property type="project" value="UniProtKB-KW"/>
</dbReference>
<gene>
    <name evidence="2" type="ORF">THSYN_28500</name>
</gene>
<organism evidence="2 3">
    <name type="scientific">Candidatus Thiodictyon syntrophicum</name>
    <dbReference type="NCBI Taxonomy" id="1166950"/>
    <lineage>
        <taxon>Bacteria</taxon>
        <taxon>Pseudomonadati</taxon>
        <taxon>Pseudomonadota</taxon>
        <taxon>Gammaproteobacteria</taxon>
        <taxon>Chromatiales</taxon>
        <taxon>Chromatiaceae</taxon>
        <taxon>Thiodictyon</taxon>
    </lineage>
</organism>
<reference evidence="2 3" key="1">
    <citation type="submission" date="2017-03" db="EMBL/GenBank/DDBJ databases">
        <title>Complete genome sequence of Candidatus 'Thiodictyon syntrophicum' sp. nov. strain Cad16T, a photolithoautotroph purple sulfur bacterium isolated from an alpine meromictic lake.</title>
        <authorList>
            <person name="Luedin S.M."/>
            <person name="Pothier J.F."/>
            <person name="Danza F."/>
            <person name="Storelli N."/>
            <person name="Wittwer M."/>
            <person name="Tonolla M."/>
        </authorList>
    </citation>
    <scope>NUCLEOTIDE SEQUENCE [LARGE SCALE GENOMIC DNA]</scope>
    <source>
        <strain evidence="2 3">Cad16T</strain>
    </source>
</reference>
<dbReference type="EMBL" id="CP020370">
    <property type="protein sequence ID" value="AUB84488.1"/>
    <property type="molecule type" value="Genomic_DNA"/>
</dbReference>